<evidence type="ECO:0000256" key="4">
    <source>
        <dbReference type="ARBA" id="ARBA00013935"/>
    </source>
</evidence>
<keyword evidence="9" id="KW-0131">Cell cycle</keyword>
<evidence type="ECO:0000256" key="8">
    <source>
        <dbReference type="ARBA" id="ARBA00023242"/>
    </source>
</evidence>
<feature type="region of interest" description="Disordered" evidence="10">
    <location>
        <begin position="35"/>
        <end position="63"/>
    </location>
</feature>
<keyword evidence="11" id="KW-1185">Reference proteome</keyword>
<dbReference type="OMA" id="ALENHRH"/>
<dbReference type="RefSeq" id="XP_010251381.1">
    <property type="nucleotide sequence ID" value="XM_010253079.2"/>
</dbReference>
<keyword evidence="8" id="KW-0539">Nucleus</keyword>
<dbReference type="AlphaFoldDB" id="A0A1U7ZIM0"/>
<keyword evidence="7" id="KW-0833">Ubl conjugation pathway</keyword>
<evidence type="ECO:0000256" key="5">
    <source>
        <dbReference type="ARBA" id="ARBA00022618"/>
    </source>
</evidence>
<keyword evidence="6" id="KW-0498">Mitosis</keyword>
<dbReference type="GO" id="GO:0051301">
    <property type="term" value="P:cell division"/>
    <property type="evidence" value="ECO:0007669"/>
    <property type="project" value="UniProtKB-KW"/>
</dbReference>
<evidence type="ECO:0000256" key="9">
    <source>
        <dbReference type="ARBA" id="ARBA00023306"/>
    </source>
</evidence>
<dbReference type="GO" id="GO:0005680">
    <property type="term" value="C:anaphase-promoting complex"/>
    <property type="evidence" value="ECO:0007669"/>
    <property type="project" value="InterPro"/>
</dbReference>
<evidence type="ECO:0000256" key="10">
    <source>
        <dbReference type="SAM" id="MobiDB-lite"/>
    </source>
</evidence>
<evidence type="ECO:0000313" key="12">
    <source>
        <dbReference type="RefSeq" id="XP_010251381.1"/>
    </source>
</evidence>
<dbReference type="PANTHER" id="PTHR28672">
    <property type="entry name" value="ANAPHASE-PROMOTING COMPLEX SUBUNIT 13"/>
    <property type="match status" value="1"/>
</dbReference>
<dbReference type="PANTHER" id="PTHR28672:SF1">
    <property type="entry name" value="ANAPHASE-PROMOTING COMPLEX SUBUNIT 13"/>
    <property type="match status" value="1"/>
</dbReference>
<evidence type="ECO:0000256" key="3">
    <source>
        <dbReference type="ARBA" id="ARBA00006940"/>
    </source>
</evidence>
<dbReference type="Proteomes" id="UP000189703">
    <property type="component" value="Unplaced"/>
</dbReference>
<gene>
    <name evidence="12" type="primary">LOC104593323</name>
</gene>
<evidence type="ECO:0000256" key="6">
    <source>
        <dbReference type="ARBA" id="ARBA00022776"/>
    </source>
</evidence>
<comment type="pathway">
    <text evidence="2">Protein modification; protein ubiquitination.</text>
</comment>
<proteinExistence type="inferred from homology"/>
<name>A0A1U7ZIM0_NELNU</name>
<sequence>MAELSLGVLIDIVDEEWMRDTLPEDDVLLPPVMVARTDDTEDPNQETQPANGDTWRDLALGNQ</sequence>
<evidence type="ECO:0000256" key="7">
    <source>
        <dbReference type="ARBA" id="ARBA00022786"/>
    </source>
</evidence>
<evidence type="ECO:0000313" key="11">
    <source>
        <dbReference type="Proteomes" id="UP000189703"/>
    </source>
</evidence>
<reference evidence="12" key="1">
    <citation type="submission" date="2025-08" db="UniProtKB">
        <authorList>
            <consortium name="RefSeq"/>
        </authorList>
    </citation>
    <scope>IDENTIFICATION</scope>
</reference>
<dbReference type="Pfam" id="PF05839">
    <property type="entry name" value="Apc13p"/>
    <property type="match status" value="1"/>
</dbReference>
<organism evidence="11 12">
    <name type="scientific">Nelumbo nucifera</name>
    <name type="common">Sacred lotus</name>
    <dbReference type="NCBI Taxonomy" id="4432"/>
    <lineage>
        <taxon>Eukaryota</taxon>
        <taxon>Viridiplantae</taxon>
        <taxon>Streptophyta</taxon>
        <taxon>Embryophyta</taxon>
        <taxon>Tracheophyta</taxon>
        <taxon>Spermatophyta</taxon>
        <taxon>Magnoliopsida</taxon>
        <taxon>Proteales</taxon>
        <taxon>Nelumbonaceae</taxon>
        <taxon>Nelumbo</taxon>
    </lineage>
</organism>
<evidence type="ECO:0000256" key="2">
    <source>
        <dbReference type="ARBA" id="ARBA00004906"/>
    </source>
</evidence>
<comment type="subcellular location">
    <subcellularLocation>
        <location evidence="1">Nucleus</location>
    </subcellularLocation>
</comment>
<dbReference type="InterPro" id="IPR008401">
    <property type="entry name" value="Apc13"/>
</dbReference>
<dbReference type="GeneID" id="104593323"/>
<protein>
    <recommendedName>
        <fullName evidence="4">Anaphase-promoting complex subunit 13</fullName>
    </recommendedName>
</protein>
<comment type="similarity">
    <text evidence="3">Belongs to the APC13 family.</text>
</comment>
<keyword evidence="5" id="KW-0132">Cell division</keyword>
<accession>A0A1U7ZIM0</accession>
<dbReference type="OrthoDB" id="25675at2759"/>
<evidence type="ECO:0000256" key="1">
    <source>
        <dbReference type="ARBA" id="ARBA00004123"/>
    </source>
</evidence>